<reference evidence="2 3" key="1">
    <citation type="journal article" date="2014" name="Genome Biol. Evol.">
        <title>The genome of the myxosporean Thelohanellus kitauei shows adaptations to nutrient acquisition within its fish host.</title>
        <authorList>
            <person name="Yang Y."/>
            <person name="Xiong J."/>
            <person name="Zhou Z."/>
            <person name="Huo F."/>
            <person name="Miao W."/>
            <person name="Ran C."/>
            <person name="Liu Y."/>
            <person name="Zhang J."/>
            <person name="Feng J."/>
            <person name="Wang M."/>
            <person name="Wang M."/>
            <person name="Wang L."/>
            <person name="Yao B."/>
        </authorList>
    </citation>
    <scope>NUCLEOTIDE SEQUENCE [LARGE SCALE GENOMIC DNA]</scope>
    <source>
        <strain evidence="2">Wuqing</strain>
    </source>
</reference>
<protein>
    <submittedName>
        <fullName evidence="2">Uncharacterized protein</fullName>
    </submittedName>
</protein>
<keyword evidence="1" id="KW-0812">Transmembrane</keyword>
<evidence type="ECO:0000313" key="2">
    <source>
        <dbReference type="EMBL" id="KII63856.1"/>
    </source>
</evidence>
<keyword evidence="3" id="KW-1185">Reference proteome</keyword>
<evidence type="ECO:0000313" key="3">
    <source>
        <dbReference type="Proteomes" id="UP000031668"/>
    </source>
</evidence>
<name>A0A0C2MQD0_THEKT</name>
<gene>
    <name evidence="2" type="ORF">RF11_00349</name>
</gene>
<sequence>MKYDPHRINELNVNGILGGFEIDMLTDKVSDVIVRVEIEYSAEVCRDMVKYSFIINNGILLLISFYVGTTEVERGDRMYTIRVRTIKFGMIFTVTTTKMIIYHNYVIQYEDKELKGFVGIRQKSRE</sequence>
<proteinExistence type="predicted"/>
<dbReference type="EMBL" id="JWZT01004557">
    <property type="protein sequence ID" value="KII63856.1"/>
    <property type="molecule type" value="Genomic_DNA"/>
</dbReference>
<feature type="transmembrane region" description="Helical" evidence="1">
    <location>
        <begin position="88"/>
        <end position="107"/>
    </location>
</feature>
<keyword evidence="1" id="KW-0472">Membrane</keyword>
<dbReference type="AlphaFoldDB" id="A0A0C2MQD0"/>
<dbReference type="Proteomes" id="UP000031668">
    <property type="component" value="Unassembled WGS sequence"/>
</dbReference>
<evidence type="ECO:0000256" key="1">
    <source>
        <dbReference type="SAM" id="Phobius"/>
    </source>
</evidence>
<feature type="transmembrane region" description="Helical" evidence="1">
    <location>
        <begin position="48"/>
        <end position="67"/>
    </location>
</feature>
<accession>A0A0C2MQD0</accession>
<comment type="caution">
    <text evidence="2">The sequence shown here is derived from an EMBL/GenBank/DDBJ whole genome shotgun (WGS) entry which is preliminary data.</text>
</comment>
<organism evidence="2 3">
    <name type="scientific">Thelohanellus kitauei</name>
    <name type="common">Myxosporean</name>
    <dbReference type="NCBI Taxonomy" id="669202"/>
    <lineage>
        <taxon>Eukaryota</taxon>
        <taxon>Metazoa</taxon>
        <taxon>Cnidaria</taxon>
        <taxon>Myxozoa</taxon>
        <taxon>Myxosporea</taxon>
        <taxon>Bivalvulida</taxon>
        <taxon>Platysporina</taxon>
        <taxon>Myxobolidae</taxon>
        <taxon>Thelohanellus</taxon>
    </lineage>
</organism>
<keyword evidence="1" id="KW-1133">Transmembrane helix</keyword>